<keyword evidence="2" id="KW-1185">Reference proteome</keyword>
<name>A0A1G8XV29_9EURY</name>
<dbReference type="STRING" id="890420.SAMN05216226_11268"/>
<proteinExistence type="predicted"/>
<sequence>MPDDNAEPEPPTLLSPTVIEMLDDLSEAELRAVIDYAHDRQEFLHTGVADNIEPAPGEEIVSIDERAGYTEVIKREPCGESCDDCPHGPFLYHVREETRPDGDTKLHWHYLGPVDE</sequence>
<gene>
    <name evidence="1" type="ORF">SAMN05216226_11268</name>
</gene>
<accession>A0A1G8XV29</accession>
<organism evidence="1 2">
    <name type="scientific">Halovenus aranensis</name>
    <dbReference type="NCBI Taxonomy" id="890420"/>
    <lineage>
        <taxon>Archaea</taxon>
        <taxon>Methanobacteriati</taxon>
        <taxon>Methanobacteriota</taxon>
        <taxon>Stenosarchaea group</taxon>
        <taxon>Halobacteria</taxon>
        <taxon>Halobacteriales</taxon>
        <taxon>Haloarculaceae</taxon>
        <taxon>Halovenus</taxon>
    </lineage>
</organism>
<protein>
    <submittedName>
        <fullName evidence="1">Uncharacterized protein</fullName>
    </submittedName>
</protein>
<dbReference type="Proteomes" id="UP000198856">
    <property type="component" value="Unassembled WGS sequence"/>
</dbReference>
<dbReference type="OrthoDB" id="237450at2157"/>
<dbReference type="RefSeq" id="WP_218120886.1">
    <property type="nucleotide sequence ID" value="NZ_FNFC01000012.1"/>
</dbReference>
<dbReference type="EMBL" id="FNFC01000012">
    <property type="protein sequence ID" value="SDJ93755.1"/>
    <property type="molecule type" value="Genomic_DNA"/>
</dbReference>
<evidence type="ECO:0000313" key="2">
    <source>
        <dbReference type="Proteomes" id="UP000198856"/>
    </source>
</evidence>
<dbReference type="AlphaFoldDB" id="A0A1G8XV29"/>
<evidence type="ECO:0000313" key="1">
    <source>
        <dbReference type="EMBL" id="SDJ93755.1"/>
    </source>
</evidence>
<reference evidence="1 2" key="1">
    <citation type="submission" date="2016-10" db="EMBL/GenBank/DDBJ databases">
        <authorList>
            <person name="de Groot N.N."/>
        </authorList>
    </citation>
    <scope>NUCLEOTIDE SEQUENCE [LARGE SCALE GENOMIC DNA]</scope>
    <source>
        <strain evidence="1 2">IBRC-M10015</strain>
    </source>
</reference>